<evidence type="ECO:0000259" key="11">
    <source>
        <dbReference type="PROSITE" id="PS50853"/>
    </source>
</evidence>
<evidence type="ECO:0000256" key="7">
    <source>
        <dbReference type="ARBA" id="ARBA00023170"/>
    </source>
</evidence>
<keyword evidence="13" id="KW-1185">Reference proteome</keyword>
<dbReference type="PANTHER" id="PTHR23037:SF35">
    <property type="entry name" value="FIBRONECTIN TYPE-III DOMAIN-CONTAINING PROTEIN"/>
    <property type="match status" value="1"/>
</dbReference>
<gene>
    <name evidence="12" type="primary">IGSF9B</name>
</gene>
<dbReference type="InterPro" id="IPR003961">
    <property type="entry name" value="FN3_dom"/>
</dbReference>
<evidence type="ECO:0000256" key="3">
    <source>
        <dbReference type="ARBA" id="ARBA00022729"/>
    </source>
</evidence>
<name>A0A3P8Y0U2_ESOLU</name>
<evidence type="ECO:0000256" key="2">
    <source>
        <dbReference type="ARBA" id="ARBA00022692"/>
    </source>
</evidence>
<evidence type="ECO:0000256" key="4">
    <source>
        <dbReference type="ARBA" id="ARBA00022989"/>
    </source>
</evidence>
<reference evidence="12" key="4">
    <citation type="submission" date="2025-09" db="UniProtKB">
        <authorList>
            <consortium name="Ensembl"/>
        </authorList>
    </citation>
    <scope>IDENTIFICATION</scope>
</reference>
<keyword evidence="4 10" id="KW-1133">Transmembrane helix</keyword>
<organism evidence="12 13">
    <name type="scientific">Esox lucius</name>
    <name type="common">Northern pike</name>
    <dbReference type="NCBI Taxonomy" id="8010"/>
    <lineage>
        <taxon>Eukaryota</taxon>
        <taxon>Metazoa</taxon>
        <taxon>Chordata</taxon>
        <taxon>Craniata</taxon>
        <taxon>Vertebrata</taxon>
        <taxon>Euteleostomi</taxon>
        <taxon>Actinopterygii</taxon>
        <taxon>Neopterygii</taxon>
        <taxon>Teleostei</taxon>
        <taxon>Protacanthopterygii</taxon>
        <taxon>Esociformes</taxon>
        <taxon>Esocidae</taxon>
        <taxon>Esox</taxon>
    </lineage>
</organism>
<keyword evidence="7" id="KW-0675">Receptor</keyword>
<evidence type="ECO:0000256" key="8">
    <source>
        <dbReference type="ARBA" id="ARBA00023180"/>
    </source>
</evidence>
<dbReference type="Ensembl" id="ENSELUT00000002382.3">
    <property type="protein sequence ID" value="ENSELUP00000010296.3"/>
    <property type="gene ID" value="ENSELUG00000010817.3"/>
</dbReference>
<feature type="compositionally biased region" description="Basic and acidic residues" evidence="9">
    <location>
        <begin position="465"/>
        <end position="478"/>
    </location>
</feature>
<reference evidence="13" key="1">
    <citation type="journal article" date="2014" name="PLoS ONE">
        <title>The genome and linkage map of the northern pike (Esox lucius): conserved synteny revealed between the salmonid sister group and the Neoteleostei.</title>
        <authorList>
            <person name="Rondeau E.B."/>
            <person name="Minkley D.R."/>
            <person name="Leong J.S."/>
            <person name="Messmer A.M."/>
            <person name="Jantzen J.R."/>
            <person name="von Schalburg K.R."/>
            <person name="Lemon C."/>
            <person name="Bird N.H."/>
            <person name="Koop B.F."/>
        </authorList>
    </citation>
    <scope>NUCLEOTIDE SEQUENCE</scope>
</reference>
<keyword evidence="3" id="KW-0732">Signal</keyword>
<dbReference type="GeneTree" id="ENSGT00940000178227"/>
<dbReference type="PROSITE" id="PS50853">
    <property type="entry name" value="FN3"/>
    <property type="match status" value="1"/>
</dbReference>
<evidence type="ECO:0000313" key="12">
    <source>
        <dbReference type="Ensembl" id="ENSELUP00000010296.3"/>
    </source>
</evidence>
<evidence type="ECO:0000256" key="5">
    <source>
        <dbReference type="ARBA" id="ARBA00023136"/>
    </source>
</evidence>
<sequence length="553" mass="61600">LSLSLSSSVLKTLRCYNNYHSHVLCSWEENMPTSSQASLALYYLDTQERIRLPVNLSEQAVEGGGRLLTWSSPYPQSSSLTSTLIYQVNYRSYRQDDWTVVETNDTQLKVEAGALGPGTKHEARVRAKGKIGLWSAWSPLVTWLTEDRGRFVECALDNDTVVTCTWEVNRTLAQIITFKLYCKDNQACCTNPNVRASSGDLVLVYSCTFSVRDLEHLEVKLIPTRDNSKVFKLHKNSESLFLRCWADLGRNRGTRSVLSVGPNYCLWCKYVHLQPTEPGDQGPCQTQLYLVRLACLLSHVKHHCPTLIPDPDIILNPNPKMTQHYTQYINTILTLLCHSSSDDPLWSLQDENGRFCSINREGSFLSSSSKLLSMGSPSVTDTSGLSFSGPYIFCGDTTPTSISTLRLQSPSEASDNTLSNNCPAVAMSPAPPVLVSCDDYVVMPQVTRSMEDLSGGLTSDNDPSDSNHRSGSEGHKSELFLPATAPSPTHSYPLPSENEDPPPEYTPPITGPFTMPSLDGYYFSAKLTISVPTTFIKINFYITFLLLWTLFFW</sequence>
<evidence type="ECO:0000256" key="1">
    <source>
        <dbReference type="ARBA" id="ARBA00004479"/>
    </source>
</evidence>
<accession>A0A3P8Y0U2</accession>
<reference evidence="12" key="2">
    <citation type="submission" date="2020-02" db="EMBL/GenBank/DDBJ databases">
        <title>Esox lucius (northern pike) genome, fEsoLuc1, primary haplotype.</title>
        <authorList>
            <person name="Myers G."/>
            <person name="Karagic N."/>
            <person name="Meyer A."/>
            <person name="Pippel M."/>
            <person name="Reichard M."/>
            <person name="Winkler S."/>
            <person name="Tracey A."/>
            <person name="Sims Y."/>
            <person name="Howe K."/>
            <person name="Rhie A."/>
            <person name="Formenti G."/>
            <person name="Durbin R."/>
            <person name="Fedrigo O."/>
            <person name="Jarvis E.D."/>
        </authorList>
    </citation>
    <scope>NUCLEOTIDE SEQUENCE [LARGE SCALE GENOMIC DNA]</scope>
</reference>
<proteinExistence type="predicted"/>
<dbReference type="Gene3D" id="2.60.40.10">
    <property type="entry name" value="Immunoglobulins"/>
    <property type="match status" value="3"/>
</dbReference>
<comment type="subcellular location">
    <subcellularLocation>
        <location evidence="1">Membrane</location>
        <topology evidence="1">Single-pass type I membrane protein</topology>
    </subcellularLocation>
</comment>
<dbReference type="GO" id="GO:0004896">
    <property type="term" value="F:cytokine receptor activity"/>
    <property type="evidence" value="ECO:0007669"/>
    <property type="project" value="TreeGrafter"/>
</dbReference>
<dbReference type="InterPro" id="IPR036116">
    <property type="entry name" value="FN3_sf"/>
</dbReference>
<dbReference type="SUPFAM" id="SSF49265">
    <property type="entry name" value="Fibronectin type III"/>
    <property type="match status" value="3"/>
</dbReference>
<dbReference type="InterPro" id="IPR048668">
    <property type="entry name" value="IL3RB_N"/>
</dbReference>
<evidence type="ECO:0000313" key="13">
    <source>
        <dbReference type="Proteomes" id="UP000265140"/>
    </source>
</evidence>
<dbReference type="AlphaFoldDB" id="A0A3P8Y0U2"/>
<feature type="transmembrane region" description="Helical" evidence="10">
    <location>
        <begin position="534"/>
        <end position="552"/>
    </location>
</feature>
<dbReference type="Proteomes" id="UP000265140">
    <property type="component" value="Chromosome 11"/>
</dbReference>
<feature type="domain" description="Fibronectin type-III" evidence="11">
    <location>
        <begin position="52"/>
        <end position="148"/>
    </location>
</feature>
<evidence type="ECO:0000256" key="9">
    <source>
        <dbReference type="SAM" id="MobiDB-lite"/>
    </source>
</evidence>
<dbReference type="PANTHER" id="PTHR23037">
    <property type="entry name" value="CYTOKINE RECEPTOR"/>
    <property type="match status" value="1"/>
</dbReference>
<evidence type="ECO:0000256" key="10">
    <source>
        <dbReference type="SAM" id="Phobius"/>
    </source>
</evidence>
<protein>
    <recommendedName>
        <fullName evidence="11">Fibronectin type-III domain-containing protein</fullName>
    </recommendedName>
</protein>
<dbReference type="GO" id="GO:0009897">
    <property type="term" value="C:external side of plasma membrane"/>
    <property type="evidence" value="ECO:0007669"/>
    <property type="project" value="TreeGrafter"/>
</dbReference>
<keyword evidence="5 10" id="KW-0472">Membrane</keyword>
<dbReference type="Pfam" id="PF21460">
    <property type="entry name" value="IL3Rb_N"/>
    <property type="match status" value="1"/>
</dbReference>
<reference evidence="12" key="3">
    <citation type="submission" date="2025-08" db="UniProtKB">
        <authorList>
            <consortium name="Ensembl"/>
        </authorList>
    </citation>
    <scope>IDENTIFICATION</scope>
</reference>
<dbReference type="Bgee" id="ENSELUG00000010817">
    <property type="expression patterns" value="Expressed in spleen and 14 other cell types or tissues"/>
</dbReference>
<dbReference type="CDD" id="cd00063">
    <property type="entry name" value="FN3"/>
    <property type="match status" value="1"/>
</dbReference>
<evidence type="ECO:0000256" key="6">
    <source>
        <dbReference type="ARBA" id="ARBA00023157"/>
    </source>
</evidence>
<keyword evidence="2 10" id="KW-0812">Transmembrane</keyword>
<keyword evidence="6" id="KW-1015">Disulfide bond</keyword>
<keyword evidence="8" id="KW-0325">Glycoprotein</keyword>
<feature type="region of interest" description="Disordered" evidence="9">
    <location>
        <begin position="451"/>
        <end position="509"/>
    </location>
</feature>
<dbReference type="InterPro" id="IPR013783">
    <property type="entry name" value="Ig-like_fold"/>
</dbReference>